<protein>
    <recommendedName>
        <fullName evidence="3">FAS1 domain-containing protein</fullName>
    </recommendedName>
</protein>
<organism evidence="1 2">
    <name type="scientific">Flavobacterium humidisoli</name>
    <dbReference type="NCBI Taxonomy" id="2937442"/>
    <lineage>
        <taxon>Bacteria</taxon>
        <taxon>Pseudomonadati</taxon>
        <taxon>Bacteroidota</taxon>
        <taxon>Flavobacteriia</taxon>
        <taxon>Flavobacteriales</taxon>
        <taxon>Flavobacteriaceae</taxon>
        <taxon>Flavobacterium</taxon>
    </lineage>
</organism>
<proteinExistence type="predicted"/>
<dbReference type="RefSeq" id="WP_248729815.1">
    <property type="nucleotide sequence ID" value="NZ_CP096829.1"/>
</dbReference>
<name>A0ABY4LXS3_9FLAO</name>
<keyword evidence="2" id="KW-1185">Reference proteome</keyword>
<evidence type="ECO:0008006" key="3">
    <source>
        <dbReference type="Google" id="ProtNLM"/>
    </source>
</evidence>
<dbReference type="Proteomes" id="UP000829998">
    <property type="component" value="Chromosome"/>
</dbReference>
<evidence type="ECO:0000313" key="1">
    <source>
        <dbReference type="EMBL" id="UPZ17877.1"/>
    </source>
</evidence>
<evidence type="ECO:0000313" key="2">
    <source>
        <dbReference type="Proteomes" id="UP000829998"/>
    </source>
</evidence>
<dbReference type="EMBL" id="CP096829">
    <property type="protein sequence ID" value="UPZ17877.1"/>
    <property type="molecule type" value="Genomic_DNA"/>
</dbReference>
<accession>A0ABY4LXS3</accession>
<reference evidence="1 2" key="1">
    <citation type="submission" date="2022-04" db="EMBL/GenBank/DDBJ databases">
        <authorList>
            <person name="Ra J.-S."/>
            <person name="Kim S.-B."/>
        </authorList>
    </citation>
    <scope>NUCLEOTIDE SEQUENCE [LARGE SCALE GENOMIC DNA]</scope>
    <source>
        <strain evidence="1 2">MMS21-Er5</strain>
    </source>
</reference>
<sequence>MKKELLMGLFLALCYKANSQVGVGTVLPNASAQLDVVSSDKGVLIPRVALQSSKDNVTIKNGNQNSLLVFNTSNLSDVVPGYYYWYDNRWNRILVSSDAISLSGGNVFYNIGNINDPSNDFFSYVDSSGAVQVIDIASMVKANETVTTLVGDSKAVYTYTNEKGDKVKIDVPGDVANNFQEIINNSSVQNILDQYIVNNVEGNVSYDAAKNTFTYVDSSGAVQVIDIASMVKANETVTTLVGDSKAVIPTPMRRAIRLRSMCLGMLRIIFRKSSITAQCRIS</sequence>
<gene>
    <name evidence="1" type="ORF">M0M44_11125</name>
</gene>